<dbReference type="Proteomes" id="UP000641152">
    <property type="component" value="Unassembled WGS sequence"/>
</dbReference>
<evidence type="ECO:0000313" key="1">
    <source>
        <dbReference type="EMBL" id="MBD9359316.1"/>
    </source>
</evidence>
<evidence type="ECO:0000313" key="2">
    <source>
        <dbReference type="Proteomes" id="UP000641152"/>
    </source>
</evidence>
<dbReference type="EMBL" id="JACXST010000001">
    <property type="protein sequence ID" value="MBD9359316.1"/>
    <property type="molecule type" value="Genomic_DNA"/>
</dbReference>
<gene>
    <name evidence="1" type="ORF">EBB_01895</name>
</gene>
<comment type="caution">
    <text evidence="1">The sequence shown here is derived from an EMBL/GenBank/DDBJ whole genome shotgun (WGS) entry which is preliminary data.</text>
</comment>
<protein>
    <submittedName>
        <fullName evidence="1">Uncharacterized protein</fullName>
    </submittedName>
</protein>
<proteinExistence type="predicted"/>
<name>A0ABR9D931_9GAMM</name>
<reference evidence="1 2" key="1">
    <citation type="submission" date="2020-09" db="EMBL/GenBank/DDBJ databases">
        <title>Methylomonas albis sp. nov. and Methylomonas fluvii sp. nov.: Two cold-adapted methanotrophs from the River Elbe and an amended description of Methylovulum psychrotolerans strain Eb1.</title>
        <authorList>
            <person name="Bussmann I.K."/>
            <person name="Klings K.-W."/>
            <person name="Warnstedt J."/>
            <person name="Hoppert M."/>
            <person name="Saborowski A."/>
            <person name="Horn F."/>
            <person name="Liebner S."/>
        </authorList>
    </citation>
    <scope>NUCLEOTIDE SEQUENCE [LARGE SCALE GENOMIC DNA]</scope>
    <source>
        <strain evidence="1 2">EbB</strain>
    </source>
</reference>
<organism evidence="1 2">
    <name type="scientific">Methylomonas fluvii</name>
    <dbReference type="NCBI Taxonomy" id="1854564"/>
    <lineage>
        <taxon>Bacteria</taxon>
        <taxon>Pseudomonadati</taxon>
        <taxon>Pseudomonadota</taxon>
        <taxon>Gammaproteobacteria</taxon>
        <taxon>Methylococcales</taxon>
        <taxon>Methylococcaceae</taxon>
        <taxon>Methylomonas</taxon>
    </lineage>
</organism>
<dbReference type="RefSeq" id="WP_192392217.1">
    <property type="nucleotide sequence ID" value="NZ_CAJHIU010000001.1"/>
</dbReference>
<accession>A0ABR9D931</accession>
<keyword evidence="2" id="KW-1185">Reference proteome</keyword>
<sequence>MSKNSISIEQIRMACGHCEELIQAGVTENLAIRTLEIFTDIYAKLSQENGNASPHHVNQVPKKQWSVKAKEKIAADPHLKPKDGLRVEHGTPRRAFARMALKLYKKEQLNDENMRELVHQHWKLAVITIEEDQKLNQAARSKKFDTPDERWASVGITF</sequence>